<protein>
    <submittedName>
        <fullName evidence="2">Uncharacterized protein</fullName>
    </submittedName>
</protein>
<dbReference type="AlphaFoldDB" id="A0A821VIG8"/>
<keyword evidence="3" id="KW-1185">Reference proteome</keyword>
<reference evidence="2" key="1">
    <citation type="submission" date="2021-02" db="EMBL/GenBank/DDBJ databases">
        <authorList>
            <person name="Steward A R."/>
        </authorList>
    </citation>
    <scope>NUCLEOTIDE SEQUENCE</scope>
</reference>
<sequence>MGHRFRKNKSHWPTSSQLKSPRKGNLAAYYKTGWNDLKSMSVKSKELPKTDQAGIPGCPLHHMGDT</sequence>
<feature type="compositionally biased region" description="Basic residues" evidence="1">
    <location>
        <begin position="1"/>
        <end position="10"/>
    </location>
</feature>
<proteinExistence type="predicted"/>
<comment type="caution">
    <text evidence="2">The sequence shown here is derived from an EMBL/GenBank/DDBJ whole genome shotgun (WGS) entry which is preliminary data.</text>
</comment>
<gene>
    <name evidence="2" type="ORF">PMACD_LOCUS11839</name>
</gene>
<organism evidence="2 3">
    <name type="scientific">Pieris macdunnoughi</name>
    <dbReference type="NCBI Taxonomy" id="345717"/>
    <lineage>
        <taxon>Eukaryota</taxon>
        <taxon>Metazoa</taxon>
        <taxon>Ecdysozoa</taxon>
        <taxon>Arthropoda</taxon>
        <taxon>Hexapoda</taxon>
        <taxon>Insecta</taxon>
        <taxon>Pterygota</taxon>
        <taxon>Neoptera</taxon>
        <taxon>Endopterygota</taxon>
        <taxon>Lepidoptera</taxon>
        <taxon>Glossata</taxon>
        <taxon>Ditrysia</taxon>
        <taxon>Papilionoidea</taxon>
        <taxon>Pieridae</taxon>
        <taxon>Pierinae</taxon>
        <taxon>Pieris</taxon>
    </lineage>
</organism>
<evidence type="ECO:0000313" key="3">
    <source>
        <dbReference type="Proteomes" id="UP000663880"/>
    </source>
</evidence>
<feature type="region of interest" description="Disordered" evidence="1">
    <location>
        <begin position="43"/>
        <end position="66"/>
    </location>
</feature>
<dbReference type="EMBL" id="CAJOBZ010000043">
    <property type="protein sequence ID" value="CAF4907616.1"/>
    <property type="molecule type" value="Genomic_DNA"/>
</dbReference>
<accession>A0A821VIG8</accession>
<evidence type="ECO:0000256" key="1">
    <source>
        <dbReference type="SAM" id="MobiDB-lite"/>
    </source>
</evidence>
<dbReference type="Proteomes" id="UP000663880">
    <property type="component" value="Unassembled WGS sequence"/>
</dbReference>
<feature type="region of interest" description="Disordered" evidence="1">
    <location>
        <begin position="1"/>
        <end position="23"/>
    </location>
</feature>
<evidence type="ECO:0000313" key="2">
    <source>
        <dbReference type="EMBL" id="CAF4907616.1"/>
    </source>
</evidence>
<name>A0A821VIG8_9NEOP</name>